<evidence type="ECO:0000313" key="1">
    <source>
        <dbReference type="EMBL" id="CDW88297.1"/>
    </source>
</evidence>
<sequence length="102" mass="11753">MNNNVELNTFDDASNDTNQNFELGYQKQLVLPDAVDNQLENAKIEGNIDLKTIDNYENIAVISQRYSEHPDWDYKSRQEIANLIVLGFQLGLQDLLLNFGYK</sequence>
<gene>
    <name evidence="1" type="primary">Contig16790.g17883</name>
    <name evidence="1" type="ORF">STYLEM_17416</name>
</gene>
<dbReference type="EMBL" id="CCKQ01016423">
    <property type="protein sequence ID" value="CDW88297.1"/>
    <property type="molecule type" value="Genomic_DNA"/>
</dbReference>
<evidence type="ECO:0000313" key="2">
    <source>
        <dbReference type="Proteomes" id="UP000039865"/>
    </source>
</evidence>
<reference evidence="1 2" key="1">
    <citation type="submission" date="2014-06" db="EMBL/GenBank/DDBJ databases">
        <authorList>
            <person name="Swart Estienne"/>
        </authorList>
    </citation>
    <scope>NUCLEOTIDE SEQUENCE [LARGE SCALE GENOMIC DNA]</scope>
    <source>
        <strain evidence="1 2">130c</strain>
    </source>
</reference>
<dbReference type="InParanoid" id="A0A078B4Z3"/>
<proteinExistence type="predicted"/>
<name>A0A078B4Z3_STYLE</name>
<accession>A0A078B4Z3</accession>
<dbReference type="Proteomes" id="UP000039865">
    <property type="component" value="Unassembled WGS sequence"/>
</dbReference>
<keyword evidence="2" id="KW-1185">Reference proteome</keyword>
<dbReference type="AlphaFoldDB" id="A0A078B4Z3"/>
<organism evidence="1 2">
    <name type="scientific">Stylonychia lemnae</name>
    <name type="common">Ciliate</name>
    <dbReference type="NCBI Taxonomy" id="5949"/>
    <lineage>
        <taxon>Eukaryota</taxon>
        <taxon>Sar</taxon>
        <taxon>Alveolata</taxon>
        <taxon>Ciliophora</taxon>
        <taxon>Intramacronucleata</taxon>
        <taxon>Spirotrichea</taxon>
        <taxon>Stichotrichia</taxon>
        <taxon>Sporadotrichida</taxon>
        <taxon>Oxytrichidae</taxon>
        <taxon>Stylonychinae</taxon>
        <taxon>Stylonychia</taxon>
    </lineage>
</organism>
<protein>
    <submittedName>
        <fullName evidence="1">Uncharacterized protein</fullName>
    </submittedName>
</protein>